<protein>
    <submittedName>
        <fullName evidence="2">Uncharacterized protein</fullName>
    </submittedName>
</protein>
<evidence type="ECO:0000313" key="2">
    <source>
        <dbReference type="EMBL" id="KAF8891475.1"/>
    </source>
</evidence>
<dbReference type="EMBL" id="JADNYJ010000072">
    <property type="protein sequence ID" value="KAF8891475.1"/>
    <property type="molecule type" value="Genomic_DNA"/>
</dbReference>
<dbReference type="OrthoDB" id="565731at2759"/>
<organism evidence="2 3">
    <name type="scientific">Gymnopilus junonius</name>
    <name type="common">Spectacular rustgill mushroom</name>
    <name type="synonym">Gymnopilus spectabilis subsp. junonius</name>
    <dbReference type="NCBI Taxonomy" id="109634"/>
    <lineage>
        <taxon>Eukaryota</taxon>
        <taxon>Fungi</taxon>
        <taxon>Dikarya</taxon>
        <taxon>Basidiomycota</taxon>
        <taxon>Agaricomycotina</taxon>
        <taxon>Agaricomycetes</taxon>
        <taxon>Agaricomycetidae</taxon>
        <taxon>Agaricales</taxon>
        <taxon>Agaricineae</taxon>
        <taxon>Hymenogastraceae</taxon>
        <taxon>Gymnopilus</taxon>
    </lineage>
</organism>
<reference evidence="2" key="1">
    <citation type="submission" date="2020-11" db="EMBL/GenBank/DDBJ databases">
        <authorList>
            <consortium name="DOE Joint Genome Institute"/>
            <person name="Ahrendt S."/>
            <person name="Riley R."/>
            <person name="Andreopoulos W."/>
            <person name="LaButti K."/>
            <person name="Pangilinan J."/>
            <person name="Ruiz-duenas F.J."/>
            <person name="Barrasa J.M."/>
            <person name="Sanchez-Garcia M."/>
            <person name="Camarero S."/>
            <person name="Miyauchi S."/>
            <person name="Serrano A."/>
            <person name="Linde D."/>
            <person name="Babiker R."/>
            <person name="Drula E."/>
            <person name="Ayuso-Fernandez I."/>
            <person name="Pacheco R."/>
            <person name="Padilla G."/>
            <person name="Ferreira P."/>
            <person name="Barriuso J."/>
            <person name="Kellner H."/>
            <person name="Castanera R."/>
            <person name="Alfaro M."/>
            <person name="Ramirez L."/>
            <person name="Pisabarro A.G."/>
            <person name="Kuo A."/>
            <person name="Tritt A."/>
            <person name="Lipzen A."/>
            <person name="He G."/>
            <person name="Yan M."/>
            <person name="Ng V."/>
            <person name="Cullen D."/>
            <person name="Martin F."/>
            <person name="Rosso M.-N."/>
            <person name="Henrissat B."/>
            <person name="Hibbett D."/>
            <person name="Martinez A.T."/>
            <person name="Grigoriev I.V."/>
        </authorList>
    </citation>
    <scope>NUCLEOTIDE SEQUENCE</scope>
    <source>
        <strain evidence="2">AH 44721</strain>
    </source>
</reference>
<comment type="caution">
    <text evidence="2">The sequence shown here is derived from an EMBL/GenBank/DDBJ whole genome shotgun (WGS) entry which is preliminary data.</text>
</comment>
<sequence length="247" mass="27441">MELEAAADAKAAETSGEGEGEGLPPAPLIKPRQKKTKLTSSERARRFELYLEYVTPRVGRKPEVTDTLVKKRSLITLLGLAQSEAELKKVAELLPRWKEAWDSIPTVFPEAFVRRCHETKCPLLPISVFGDYAKYQLTLTLPAGQWLIYSLISQVSHPLEQLMVATALYTVYELPPVSSDLTSAAMVVAACVADGSDKALGLAEELRPFVEKLLRRQEKVRLELLVAKGAKKAKGECVCICQCRWRC</sequence>
<accession>A0A9P5TKA5</accession>
<keyword evidence="3" id="KW-1185">Reference proteome</keyword>
<dbReference type="AlphaFoldDB" id="A0A9P5TKA5"/>
<feature type="region of interest" description="Disordered" evidence="1">
    <location>
        <begin position="1"/>
        <end position="41"/>
    </location>
</feature>
<evidence type="ECO:0000256" key="1">
    <source>
        <dbReference type="SAM" id="MobiDB-lite"/>
    </source>
</evidence>
<proteinExistence type="predicted"/>
<name>A0A9P5TKA5_GYMJU</name>
<evidence type="ECO:0000313" key="3">
    <source>
        <dbReference type="Proteomes" id="UP000724874"/>
    </source>
</evidence>
<gene>
    <name evidence="2" type="ORF">CPB84DRAFT_1683312</name>
</gene>
<dbReference type="Proteomes" id="UP000724874">
    <property type="component" value="Unassembled WGS sequence"/>
</dbReference>
<feature type="compositionally biased region" description="Low complexity" evidence="1">
    <location>
        <begin position="1"/>
        <end position="15"/>
    </location>
</feature>